<dbReference type="GeneID" id="118404327"/>
<name>A0A9J7KHS9_BRAFL</name>
<keyword evidence="5" id="KW-0862">Zinc</keyword>
<dbReference type="RefSeq" id="XP_035659287.1">
    <property type="nucleotide sequence ID" value="XM_035803394.1"/>
</dbReference>
<comment type="subcellular location">
    <subcellularLocation>
        <location evidence="1">Nucleus</location>
    </subcellularLocation>
</comment>
<keyword evidence="4 7" id="KW-0863">Zinc-finger</keyword>
<dbReference type="FunFam" id="3.30.160.60:FF:000834">
    <property type="entry name" value="Uncharacterized protein"/>
    <property type="match status" value="1"/>
</dbReference>
<evidence type="ECO:0000256" key="2">
    <source>
        <dbReference type="ARBA" id="ARBA00022723"/>
    </source>
</evidence>
<evidence type="ECO:0000256" key="3">
    <source>
        <dbReference type="ARBA" id="ARBA00022737"/>
    </source>
</evidence>
<evidence type="ECO:0000256" key="5">
    <source>
        <dbReference type="ARBA" id="ARBA00022833"/>
    </source>
</evidence>
<evidence type="ECO:0000256" key="8">
    <source>
        <dbReference type="SAM" id="MobiDB-lite"/>
    </source>
</evidence>
<dbReference type="SUPFAM" id="SSF57667">
    <property type="entry name" value="beta-beta-alpha zinc fingers"/>
    <property type="match status" value="2"/>
</dbReference>
<evidence type="ECO:0000256" key="6">
    <source>
        <dbReference type="ARBA" id="ARBA00023242"/>
    </source>
</evidence>
<dbReference type="InterPro" id="IPR013087">
    <property type="entry name" value="Znf_C2H2_type"/>
</dbReference>
<dbReference type="GO" id="GO:0005634">
    <property type="term" value="C:nucleus"/>
    <property type="evidence" value="ECO:0007669"/>
    <property type="project" value="UniProtKB-SubCell"/>
</dbReference>
<dbReference type="Proteomes" id="UP000001554">
    <property type="component" value="Chromosome 17"/>
</dbReference>
<evidence type="ECO:0000256" key="7">
    <source>
        <dbReference type="PROSITE-ProRule" id="PRU00042"/>
    </source>
</evidence>
<dbReference type="GO" id="GO:0008270">
    <property type="term" value="F:zinc ion binding"/>
    <property type="evidence" value="ECO:0007669"/>
    <property type="project" value="UniProtKB-KW"/>
</dbReference>
<dbReference type="KEGG" id="bfo:118404327"/>
<keyword evidence="6" id="KW-0539">Nucleus</keyword>
<dbReference type="PANTHER" id="PTHR24394">
    <property type="entry name" value="ZINC FINGER PROTEIN"/>
    <property type="match status" value="1"/>
</dbReference>
<dbReference type="OrthoDB" id="6105938at2759"/>
<feature type="region of interest" description="Disordered" evidence="8">
    <location>
        <begin position="1"/>
        <end position="37"/>
    </location>
</feature>
<gene>
    <name evidence="11" type="primary">LOC118404327</name>
</gene>
<feature type="domain" description="C2H2-type" evidence="9">
    <location>
        <begin position="229"/>
        <end position="256"/>
    </location>
</feature>
<accession>A0A9J7KHS9</accession>
<dbReference type="Gene3D" id="3.30.160.60">
    <property type="entry name" value="Classic Zinc Finger"/>
    <property type="match status" value="3"/>
</dbReference>
<evidence type="ECO:0000259" key="9">
    <source>
        <dbReference type="PROSITE" id="PS50157"/>
    </source>
</evidence>
<evidence type="ECO:0000256" key="4">
    <source>
        <dbReference type="ARBA" id="ARBA00022771"/>
    </source>
</evidence>
<dbReference type="InterPro" id="IPR036236">
    <property type="entry name" value="Znf_C2H2_sf"/>
</dbReference>
<feature type="compositionally biased region" description="Acidic residues" evidence="8">
    <location>
        <begin position="25"/>
        <end position="37"/>
    </location>
</feature>
<protein>
    <submittedName>
        <fullName evidence="11">Zinc finger protein 37-like</fullName>
    </submittedName>
</protein>
<keyword evidence="10" id="KW-1185">Reference proteome</keyword>
<organism evidence="10 11">
    <name type="scientific">Branchiostoma floridae</name>
    <name type="common">Florida lancelet</name>
    <name type="synonym">Amphioxus</name>
    <dbReference type="NCBI Taxonomy" id="7739"/>
    <lineage>
        <taxon>Eukaryota</taxon>
        <taxon>Metazoa</taxon>
        <taxon>Chordata</taxon>
        <taxon>Cephalochordata</taxon>
        <taxon>Leptocardii</taxon>
        <taxon>Amphioxiformes</taxon>
        <taxon>Branchiostomatidae</taxon>
        <taxon>Branchiostoma</taxon>
    </lineage>
</organism>
<dbReference type="SMART" id="SM00355">
    <property type="entry name" value="ZnF_C2H2"/>
    <property type="match status" value="3"/>
</dbReference>
<evidence type="ECO:0000313" key="11">
    <source>
        <dbReference type="RefSeq" id="XP_035659287.1"/>
    </source>
</evidence>
<feature type="domain" description="C2H2-type" evidence="9">
    <location>
        <begin position="257"/>
        <end position="284"/>
    </location>
</feature>
<feature type="domain" description="C2H2-type" evidence="9">
    <location>
        <begin position="285"/>
        <end position="312"/>
    </location>
</feature>
<keyword evidence="3" id="KW-0677">Repeat</keyword>
<dbReference type="AlphaFoldDB" id="A0A9J7KHS9"/>
<reference evidence="11" key="2">
    <citation type="submission" date="2025-08" db="UniProtKB">
        <authorList>
            <consortium name="RefSeq"/>
        </authorList>
    </citation>
    <scope>IDENTIFICATION</scope>
    <source>
        <strain evidence="11">S238N-H82</strain>
        <tissue evidence="11">Testes</tissue>
    </source>
</reference>
<evidence type="ECO:0000313" key="10">
    <source>
        <dbReference type="Proteomes" id="UP000001554"/>
    </source>
</evidence>
<dbReference type="PROSITE" id="PS50157">
    <property type="entry name" value="ZINC_FINGER_C2H2_2"/>
    <property type="match status" value="3"/>
</dbReference>
<proteinExistence type="predicted"/>
<sequence length="331" mass="37532">MDKLAHIQEVPTAQTASEGHIKEQEETEDTELQQDEQEDEILKKKYHGDKKTHGVISLTGHPAKEGGVACWLLGNASHTDQTVNKTPGKEDKTEDMGCQKDGKEDDLLQEMHNENTEKYGVIKAAHYPTNETDNSGEQTADTKCQKDALSEETCQINCTQPEDMQVRIGQVEMDNMVDQTKDTGRQQDVVTEKTLDSNCPETDKVVPPPQASLQSHIVQDFSHPAKHTFICWKCGHRSATRSRMFKHMTTHITEKPYKCEQCDYSASHKDNLRQHLKIKHGEKVHICKECGYRASTIGRLNEHIRTHTGEKPYLCDECGYNFTTRRLLGLT</sequence>
<dbReference type="Pfam" id="PF13909">
    <property type="entry name" value="zf-H2C2_5"/>
    <property type="match status" value="1"/>
</dbReference>
<dbReference type="OMA" id="HMESHAV"/>
<dbReference type="PANTHER" id="PTHR24394:SF58">
    <property type="entry name" value="ZINC FINGER AND BTB DOMAIN CONTAINING 33"/>
    <property type="match status" value="1"/>
</dbReference>
<keyword evidence="2" id="KW-0479">Metal-binding</keyword>
<dbReference type="FunFam" id="3.30.160.60:FF:001249">
    <property type="entry name" value="CTCF"/>
    <property type="match status" value="1"/>
</dbReference>
<reference evidence="10" key="1">
    <citation type="journal article" date="2020" name="Nat. Ecol. Evol.">
        <title>Deeply conserved synteny resolves early events in vertebrate evolution.</title>
        <authorList>
            <person name="Simakov O."/>
            <person name="Marletaz F."/>
            <person name="Yue J.X."/>
            <person name="O'Connell B."/>
            <person name="Jenkins J."/>
            <person name="Brandt A."/>
            <person name="Calef R."/>
            <person name="Tung C.H."/>
            <person name="Huang T.K."/>
            <person name="Schmutz J."/>
            <person name="Satoh N."/>
            <person name="Yu J.K."/>
            <person name="Putnam N.H."/>
            <person name="Green R.E."/>
            <person name="Rokhsar D.S."/>
        </authorList>
    </citation>
    <scope>NUCLEOTIDE SEQUENCE [LARGE SCALE GENOMIC DNA]</scope>
    <source>
        <strain evidence="10">S238N-H82</strain>
    </source>
</reference>
<evidence type="ECO:0000256" key="1">
    <source>
        <dbReference type="ARBA" id="ARBA00004123"/>
    </source>
</evidence>
<dbReference type="FunFam" id="3.30.160.60:FF:000446">
    <property type="entry name" value="Zinc finger protein"/>
    <property type="match status" value="1"/>
</dbReference>